<evidence type="ECO:0000313" key="2">
    <source>
        <dbReference type="EMBL" id="KAK9834703.1"/>
    </source>
</evidence>
<gene>
    <name evidence="2" type="ORF">WJX74_008145</name>
</gene>
<feature type="region of interest" description="Disordered" evidence="1">
    <location>
        <begin position="81"/>
        <end position="104"/>
    </location>
</feature>
<organism evidence="2 3">
    <name type="scientific">Apatococcus lobatus</name>
    <dbReference type="NCBI Taxonomy" id="904363"/>
    <lineage>
        <taxon>Eukaryota</taxon>
        <taxon>Viridiplantae</taxon>
        <taxon>Chlorophyta</taxon>
        <taxon>core chlorophytes</taxon>
        <taxon>Trebouxiophyceae</taxon>
        <taxon>Chlorellales</taxon>
        <taxon>Chlorellaceae</taxon>
        <taxon>Apatococcus</taxon>
    </lineage>
</organism>
<feature type="region of interest" description="Disordered" evidence="1">
    <location>
        <begin position="132"/>
        <end position="178"/>
    </location>
</feature>
<keyword evidence="3" id="KW-1185">Reference proteome</keyword>
<dbReference type="EMBL" id="JALJOS010000009">
    <property type="protein sequence ID" value="KAK9834703.1"/>
    <property type="molecule type" value="Genomic_DNA"/>
</dbReference>
<accession>A0AAW1RM27</accession>
<reference evidence="2 3" key="1">
    <citation type="journal article" date="2024" name="Nat. Commun.">
        <title>Phylogenomics reveals the evolutionary origins of lichenization in chlorophyte algae.</title>
        <authorList>
            <person name="Puginier C."/>
            <person name="Libourel C."/>
            <person name="Otte J."/>
            <person name="Skaloud P."/>
            <person name="Haon M."/>
            <person name="Grisel S."/>
            <person name="Petersen M."/>
            <person name="Berrin J.G."/>
            <person name="Delaux P.M."/>
            <person name="Dal Grande F."/>
            <person name="Keller J."/>
        </authorList>
    </citation>
    <scope>NUCLEOTIDE SEQUENCE [LARGE SCALE GENOMIC DNA]</scope>
    <source>
        <strain evidence="2 3">SAG 2145</strain>
    </source>
</reference>
<feature type="compositionally biased region" description="Gly residues" evidence="1">
    <location>
        <begin position="136"/>
        <end position="145"/>
    </location>
</feature>
<proteinExistence type="predicted"/>
<feature type="compositionally biased region" description="Low complexity" evidence="1">
    <location>
        <begin position="86"/>
        <end position="100"/>
    </location>
</feature>
<dbReference type="AlphaFoldDB" id="A0AAW1RM27"/>
<name>A0AAW1RM27_9CHLO</name>
<sequence length="178" mass="17796">MTCSAARKADQQGPAAVPVGLIAAAAAAVALSLPAQPVAAVPLEFLAQSQVASIRAVETAKAAPKVVADVAEVATDLKFQPEQATPSSSLSAAQEAAARANPPPFDPAVIGGTAGLLLLAFGFSTGRADPQLKMNSGGGGGGGSSGAKEDGGKVAEVQGRKKQARAWIGDWQKRTKKQ</sequence>
<protein>
    <submittedName>
        <fullName evidence="2">Uncharacterized protein</fullName>
    </submittedName>
</protein>
<evidence type="ECO:0000313" key="3">
    <source>
        <dbReference type="Proteomes" id="UP001438707"/>
    </source>
</evidence>
<evidence type="ECO:0000256" key="1">
    <source>
        <dbReference type="SAM" id="MobiDB-lite"/>
    </source>
</evidence>
<comment type="caution">
    <text evidence="2">The sequence shown here is derived from an EMBL/GenBank/DDBJ whole genome shotgun (WGS) entry which is preliminary data.</text>
</comment>
<dbReference type="Proteomes" id="UP001438707">
    <property type="component" value="Unassembled WGS sequence"/>
</dbReference>